<dbReference type="Gene3D" id="3.90.1140.10">
    <property type="entry name" value="Cyclic phosphodiesterase"/>
    <property type="match status" value="1"/>
</dbReference>
<dbReference type="InterPro" id="IPR015069">
    <property type="entry name" value="2H-PEstase_DUF1868"/>
</dbReference>
<comment type="caution">
    <text evidence="2">The sequence shown here is derived from an EMBL/GenBank/DDBJ whole genome shotgun (WGS) entry which is preliminary data.</text>
</comment>
<feature type="domain" description="DUF1868" evidence="1">
    <location>
        <begin position="18"/>
        <end position="122"/>
    </location>
</feature>
<evidence type="ECO:0000313" key="2">
    <source>
        <dbReference type="EMBL" id="MCE8020340.1"/>
    </source>
</evidence>
<evidence type="ECO:0000313" key="3">
    <source>
        <dbReference type="Proteomes" id="UP001320122"/>
    </source>
</evidence>
<reference evidence="2 3" key="1">
    <citation type="journal article" date="2021" name="Front. Microbiol.">
        <title>Aerobic Denitrification and Heterotrophic Sulfur Oxidation in the Genus Halomonas Revealed by Six Novel Species Characterizations and Genome-Based Analysis.</title>
        <authorList>
            <person name="Wang L."/>
            <person name="Shao Z."/>
        </authorList>
    </citation>
    <scope>NUCLEOTIDE SEQUENCE [LARGE SCALE GENOMIC DNA]</scope>
    <source>
        <strain evidence="2 3">MCCC 1A11036</strain>
    </source>
</reference>
<protein>
    <submittedName>
        <fullName evidence="2">DUF1868 domain-containing protein</fullName>
    </submittedName>
</protein>
<proteinExistence type="predicted"/>
<name>A0ABS9AF15_9GAMM</name>
<accession>A0ABS9AF15</accession>
<dbReference type="InterPro" id="IPR009097">
    <property type="entry name" value="Cyclic_Pdiesterase"/>
</dbReference>
<sequence length="234" mass="26398">MPRDPQEMLPVAAATRAKFFADGRARPYPGNTIVTHLAPHGADFAALVELSRELRTAPGTRAHTFLPCDSFHMTLFRGVNDRLRDPREWPEDIDLDTPLDSVTDIFLQRLAGVRLPERFPMRPCALTLNASGEIQLILRGKDAATERALATARHTLHHRLRHRRSGDDAYRFHITLAYRTRALSVASHAELERHLVERYRRFASSCTTLTLHTPTLCRYRDMLAFAGVAPLTGA</sequence>
<dbReference type="RefSeq" id="WP_234273685.1">
    <property type="nucleotide sequence ID" value="NZ_JABFTT010000006.1"/>
</dbReference>
<dbReference type="EMBL" id="JABFTT010000006">
    <property type="protein sequence ID" value="MCE8020340.1"/>
    <property type="molecule type" value="Genomic_DNA"/>
</dbReference>
<dbReference type="Pfam" id="PF08975">
    <property type="entry name" value="2H-phosphodiest"/>
    <property type="match status" value="1"/>
</dbReference>
<keyword evidence="3" id="KW-1185">Reference proteome</keyword>
<organism evidence="2 3">
    <name type="scientific">Billgrantia zhangzhouensis</name>
    <dbReference type="NCBI Taxonomy" id="2733481"/>
    <lineage>
        <taxon>Bacteria</taxon>
        <taxon>Pseudomonadati</taxon>
        <taxon>Pseudomonadota</taxon>
        <taxon>Gammaproteobacteria</taxon>
        <taxon>Oceanospirillales</taxon>
        <taxon>Halomonadaceae</taxon>
        <taxon>Billgrantia</taxon>
    </lineage>
</organism>
<dbReference type="Proteomes" id="UP001320122">
    <property type="component" value="Unassembled WGS sequence"/>
</dbReference>
<gene>
    <name evidence="2" type="ORF">HOP51_09510</name>
</gene>
<evidence type="ECO:0000259" key="1">
    <source>
        <dbReference type="Pfam" id="PF08975"/>
    </source>
</evidence>
<dbReference type="SUPFAM" id="SSF55144">
    <property type="entry name" value="LigT-like"/>
    <property type="match status" value="1"/>
</dbReference>